<dbReference type="OrthoDB" id="8080287at2"/>
<reference evidence="2" key="1">
    <citation type="submission" date="2017-11" db="EMBL/GenBank/DDBJ databases">
        <authorList>
            <person name="Kuznetsova I."/>
            <person name="Sazanova A."/>
            <person name="Chirak E."/>
            <person name="Safronova V."/>
            <person name="Willems A."/>
        </authorList>
    </citation>
    <scope>NUCLEOTIDE SEQUENCE [LARGE SCALE GENOMIC DNA]</scope>
    <source>
        <strain evidence="2">CCBAU 03422</strain>
    </source>
</reference>
<dbReference type="AlphaFoldDB" id="A0A2P7B354"/>
<evidence type="ECO:0000313" key="1">
    <source>
        <dbReference type="EMBL" id="PSH60886.1"/>
    </source>
</evidence>
<dbReference type="RefSeq" id="WP_106666795.1">
    <property type="nucleotide sequence ID" value="NZ_PGGM01000015.1"/>
</dbReference>
<comment type="caution">
    <text evidence="1">The sequence shown here is derived from an EMBL/GenBank/DDBJ whole genome shotgun (WGS) entry which is preliminary data.</text>
</comment>
<dbReference type="EMBL" id="PGGM01000015">
    <property type="protein sequence ID" value="PSH60886.1"/>
    <property type="molecule type" value="Genomic_DNA"/>
</dbReference>
<protein>
    <submittedName>
        <fullName evidence="1">Uncharacterized protein</fullName>
    </submittedName>
</protein>
<accession>A0A2P7B354</accession>
<name>A0A2P7B354_9HYPH</name>
<sequence>MPPRDPDGFAARVNYAARIIAEGRKPQRAFDACFEQHDGDEVVTALVRRARRNPKLSANLYRYLNETSVQEAAERLQAVKSRQLARIARKKREAAQAAFDEWFLQIKDPSKDGQS</sequence>
<dbReference type="Proteomes" id="UP000241764">
    <property type="component" value="Unassembled WGS sequence"/>
</dbReference>
<evidence type="ECO:0000313" key="2">
    <source>
        <dbReference type="Proteomes" id="UP000241764"/>
    </source>
</evidence>
<proteinExistence type="predicted"/>
<organism evidence="1 2">
    <name type="scientific">Phyllobacterium sophorae</name>
    <dbReference type="NCBI Taxonomy" id="1520277"/>
    <lineage>
        <taxon>Bacteria</taxon>
        <taxon>Pseudomonadati</taxon>
        <taxon>Pseudomonadota</taxon>
        <taxon>Alphaproteobacteria</taxon>
        <taxon>Hyphomicrobiales</taxon>
        <taxon>Phyllobacteriaceae</taxon>
        <taxon>Phyllobacterium</taxon>
    </lineage>
</organism>
<keyword evidence="2" id="KW-1185">Reference proteome</keyword>
<gene>
    <name evidence="1" type="ORF">CU103_25320</name>
</gene>